<evidence type="ECO:0000256" key="2">
    <source>
        <dbReference type="ARBA" id="ARBA00023015"/>
    </source>
</evidence>
<dbReference type="PANTHER" id="PTHR30204:SF69">
    <property type="entry name" value="MERR-FAMILY TRANSCRIPTIONAL REGULATOR"/>
    <property type="match status" value="1"/>
</dbReference>
<dbReference type="SMART" id="SM00422">
    <property type="entry name" value="HTH_MERR"/>
    <property type="match status" value="1"/>
</dbReference>
<evidence type="ECO:0000256" key="3">
    <source>
        <dbReference type="ARBA" id="ARBA00023125"/>
    </source>
</evidence>
<dbReference type="InterPro" id="IPR000551">
    <property type="entry name" value="MerR-type_HTH_dom"/>
</dbReference>
<dbReference type="Pfam" id="PF13411">
    <property type="entry name" value="MerR_1"/>
    <property type="match status" value="1"/>
</dbReference>
<sequence length="142" mass="15298">MNARAHKPLAPMRLVEISQAARTLGVTARTLRHYQDRGLIRSHRLARNVRGYDLNTLEQLKAIIVLRAAGLPIQAIQEIMALRDRPDAQIQALSTVLTKALSEQQAQIQHLITLVDQLAQAADTLPSSVAALGGPGAIGASS</sequence>
<dbReference type="Gene3D" id="1.10.1660.10">
    <property type="match status" value="1"/>
</dbReference>
<dbReference type="InterPro" id="IPR047057">
    <property type="entry name" value="MerR_fam"/>
</dbReference>
<organism evidence="6 7">
    <name type="scientific">Caulobacter radicis</name>
    <dbReference type="NCBI Taxonomy" id="2172650"/>
    <lineage>
        <taxon>Bacteria</taxon>
        <taxon>Pseudomonadati</taxon>
        <taxon>Pseudomonadota</taxon>
        <taxon>Alphaproteobacteria</taxon>
        <taxon>Caulobacterales</taxon>
        <taxon>Caulobacteraceae</taxon>
        <taxon>Caulobacter</taxon>
    </lineage>
</organism>
<keyword evidence="4" id="KW-0804">Transcription</keyword>
<evidence type="ECO:0000313" key="6">
    <source>
        <dbReference type="EMBL" id="PVM77496.1"/>
    </source>
</evidence>
<dbReference type="GO" id="GO:0003677">
    <property type="term" value="F:DNA binding"/>
    <property type="evidence" value="ECO:0007669"/>
    <property type="project" value="UniProtKB-KW"/>
</dbReference>
<evidence type="ECO:0000256" key="4">
    <source>
        <dbReference type="ARBA" id="ARBA00023163"/>
    </source>
</evidence>
<dbReference type="PROSITE" id="PS00552">
    <property type="entry name" value="HTH_MERR_1"/>
    <property type="match status" value="1"/>
</dbReference>
<dbReference type="PROSITE" id="PS50937">
    <property type="entry name" value="HTH_MERR_2"/>
    <property type="match status" value="1"/>
</dbReference>
<dbReference type="CDD" id="cd00592">
    <property type="entry name" value="HTH_MerR-like"/>
    <property type="match status" value="1"/>
</dbReference>
<keyword evidence="1" id="KW-0678">Repressor</keyword>
<evidence type="ECO:0000256" key="1">
    <source>
        <dbReference type="ARBA" id="ARBA00022491"/>
    </source>
</evidence>
<proteinExistence type="predicted"/>
<dbReference type="Proteomes" id="UP000244913">
    <property type="component" value="Unassembled WGS sequence"/>
</dbReference>
<dbReference type="RefSeq" id="WP_116568704.1">
    <property type="nucleotide sequence ID" value="NZ_QDKP01000049.1"/>
</dbReference>
<protein>
    <recommendedName>
        <fullName evidence="5">HTH merR-type domain-containing protein</fullName>
    </recommendedName>
</protein>
<dbReference type="AlphaFoldDB" id="A0A2T9J7I2"/>
<dbReference type="GO" id="GO:0003700">
    <property type="term" value="F:DNA-binding transcription factor activity"/>
    <property type="evidence" value="ECO:0007669"/>
    <property type="project" value="InterPro"/>
</dbReference>
<keyword evidence="7" id="KW-1185">Reference proteome</keyword>
<evidence type="ECO:0000259" key="5">
    <source>
        <dbReference type="PROSITE" id="PS50937"/>
    </source>
</evidence>
<evidence type="ECO:0000313" key="7">
    <source>
        <dbReference type="Proteomes" id="UP000244913"/>
    </source>
</evidence>
<accession>A0A2T9J7I2</accession>
<feature type="domain" description="HTH merR-type" evidence="5">
    <location>
        <begin position="17"/>
        <end position="82"/>
    </location>
</feature>
<reference evidence="6 7" key="1">
    <citation type="submission" date="2018-04" db="EMBL/GenBank/DDBJ databases">
        <title>The genome sequence of Caulobacter sp. 736.</title>
        <authorList>
            <person name="Gao J."/>
            <person name="Sun J."/>
        </authorList>
    </citation>
    <scope>NUCLEOTIDE SEQUENCE [LARGE SCALE GENOMIC DNA]</scope>
    <source>
        <strain evidence="6 7">736</strain>
    </source>
</reference>
<name>A0A2T9J7I2_9CAUL</name>
<keyword evidence="3" id="KW-0238">DNA-binding</keyword>
<gene>
    <name evidence="6" type="ORF">DDF65_16330</name>
</gene>
<comment type="caution">
    <text evidence="6">The sequence shown here is derived from an EMBL/GenBank/DDBJ whole genome shotgun (WGS) entry which is preliminary data.</text>
</comment>
<dbReference type="EMBL" id="QDKP01000049">
    <property type="protein sequence ID" value="PVM77496.1"/>
    <property type="molecule type" value="Genomic_DNA"/>
</dbReference>
<keyword evidence="2" id="KW-0805">Transcription regulation</keyword>
<dbReference type="SUPFAM" id="SSF46955">
    <property type="entry name" value="Putative DNA-binding domain"/>
    <property type="match status" value="1"/>
</dbReference>
<dbReference type="InterPro" id="IPR009061">
    <property type="entry name" value="DNA-bd_dom_put_sf"/>
</dbReference>
<dbReference type="PANTHER" id="PTHR30204">
    <property type="entry name" value="REDOX-CYCLING DRUG-SENSING TRANSCRIPTIONAL ACTIVATOR SOXR"/>
    <property type="match status" value="1"/>
</dbReference>